<comment type="caution">
    <text evidence="5">The sequence shown here is derived from an EMBL/GenBank/DDBJ whole genome shotgun (WGS) entry which is preliminary data.</text>
</comment>
<dbReference type="SMART" id="SM00345">
    <property type="entry name" value="HTH_GNTR"/>
    <property type="match status" value="1"/>
</dbReference>
<keyword evidence="2" id="KW-0238">DNA-binding</keyword>
<dbReference type="GO" id="GO:0003700">
    <property type="term" value="F:DNA-binding transcription factor activity"/>
    <property type="evidence" value="ECO:0007669"/>
    <property type="project" value="InterPro"/>
</dbReference>
<dbReference type="RefSeq" id="WP_108632294.1">
    <property type="nucleotide sequence ID" value="NZ_QCXX01000001.1"/>
</dbReference>
<dbReference type="InterPro" id="IPR036388">
    <property type="entry name" value="WH-like_DNA-bd_sf"/>
</dbReference>
<name>A0A363NZ27_9SPHI</name>
<organism evidence="5 6">
    <name type="scientific">Sphingobacterium athyrii</name>
    <dbReference type="NCBI Taxonomy" id="2152717"/>
    <lineage>
        <taxon>Bacteria</taxon>
        <taxon>Pseudomonadati</taxon>
        <taxon>Bacteroidota</taxon>
        <taxon>Sphingobacteriia</taxon>
        <taxon>Sphingobacteriales</taxon>
        <taxon>Sphingobacteriaceae</taxon>
        <taxon>Sphingobacterium</taxon>
    </lineage>
</organism>
<dbReference type="GO" id="GO:0003677">
    <property type="term" value="F:DNA binding"/>
    <property type="evidence" value="ECO:0007669"/>
    <property type="project" value="UniProtKB-KW"/>
</dbReference>
<evidence type="ECO:0000256" key="1">
    <source>
        <dbReference type="ARBA" id="ARBA00023015"/>
    </source>
</evidence>
<dbReference type="Pfam" id="PF00392">
    <property type="entry name" value="GntR"/>
    <property type="match status" value="1"/>
</dbReference>
<dbReference type="CDD" id="cd07377">
    <property type="entry name" value="WHTH_GntR"/>
    <property type="match status" value="1"/>
</dbReference>
<dbReference type="PANTHER" id="PTHR38445:SF10">
    <property type="entry name" value="GNTR-FAMILY TRANSCRIPTIONAL REGULATOR"/>
    <property type="match status" value="1"/>
</dbReference>
<gene>
    <name evidence="5" type="ORF">DCO56_03240</name>
</gene>
<dbReference type="EMBL" id="QCXX01000001">
    <property type="protein sequence ID" value="PUV25997.1"/>
    <property type="molecule type" value="Genomic_DNA"/>
</dbReference>
<dbReference type="Proteomes" id="UP000250831">
    <property type="component" value="Unassembled WGS sequence"/>
</dbReference>
<keyword evidence="3" id="KW-0804">Transcription</keyword>
<keyword evidence="1" id="KW-0805">Transcription regulation</keyword>
<dbReference type="InterPro" id="IPR036390">
    <property type="entry name" value="WH_DNA-bd_sf"/>
</dbReference>
<keyword evidence="6" id="KW-1185">Reference proteome</keyword>
<protein>
    <submittedName>
        <fullName evidence="5">GntR family transcriptional regulator</fullName>
    </submittedName>
</protein>
<evidence type="ECO:0000256" key="2">
    <source>
        <dbReference type="ARBA" id="ARBA00023125"/>
    </source>
</evidence>
<dbReference type="PANTHER" id="PTHR38445">
    <property type="entry name" value="HTH-TYPE TRANSCRIPTIONAL REPRESSOR YTRA"/>
    <property type="match status" value="1"/>
</dbReference>
<dbReference type="AlphaFoldDB" id="A0A363NZ27"/>
<dbReference type="Gene3D" id="1.10.287.100">
    <property type="match status" value="1"/>
</dbReference>
<sequence length="127" mass="15129">MEFNANKAIYLQIAEYVCDHILMETWKTNDKVPSVRELAVQLEVNPNTVMRTYDLLQQKEIIANKRGIGFFLTEDSVKKVKSYRKTIFLEEDLPPFFRNIYLLEIGLSELEQRYRQFVEQNFNQNES</sequence>
<evidence type="ECO:0000313" key="5">
    <source>
        <dbReference type="EMBL" id="PUV25997.1"/>
    </source>
</evidence>
<accession>A0A363NZ27</accession>
<dbReference type="PROSITE" id="PS50949">
    <property type="entry name" value="HTH_GNTR"/>
    <property type="match status" value="1"/>
</dbReference>
<dbReference type="OrthoDB" id="362473at2"/>
<proteinExistence type="predicted"/>
<feature type="domain" description="HTH gntR-type" evidence="4">
    <location>
        <begin position="7"/>
        <end position="75"/>
    </location>
</feature>
<dbReference type="InterPro" id="IPR000524">
    <property type="entry name" value="Tscrpt_reg_HTH_GntR"/>
</dbReference>
<reference evidence="5 6" key="1">
    <citation type="submission" date="2018-04" db="EMBL/GenBank/DDBJ databases">
        <title>Sphingobacterium sp. M46 Genome.</title>
        <authorList>
            <person name="Cheng J."/>
            <person name="Li Y."/>
        </authorList>
    </citation>
    <scope>NUCLEOTIDE SEQUENCE [LARGE SCALE GENOMIC DNA]</scope>
    <source>
        <strain evidence="5 6">M46</strain>
    </source>
</reference>
<dbReference type="Gene3D" id="1.10.10.10">
    <property type="entry name" value="Winged helix-like DNA-binding domain superfamily/Winged helix DNA-binding domain"/>
    <property type="match status" value="1"/>
</dbReference>
<evidence type="ECO:0000313" key="6">
    <source>
        <dbReference type="Proteomes" id="UP000250831"/>
    </source>
</evidence>
<dbReference type="SUPFAM" id="SSF46785">
    <property type="entry name" value="Winged helix' DNA-binding domain"/>
    <property type="match status" value="1"/>
</dbReference>
<evidence type="ECO:0000256" key="3">
    <source>
        <dbReference type="ARBA" id="ARBA00023163"/>
    </source>
</evidence>
<evidence type="ECO:0000259" key="4">
    <source>
        <dbReference type="PROSITE" id="PS50949"/>
    </source>
</evidence>